<organism evidence="1 2">
    <name type="scientific">Salmonella enterica subsp. enterica serovar Senftenberg str. A4-543</name>
    <dbReference type="NCBI Taxonomy" id="913082"/>
    <lineage>
        <taxon>Bacteria</taxon>
        <taxon>Pseudomonadati</taxon>
        <taxon>Pseudomonadota</taxon>
        <taxon>Gammaproteobacteria</taxon>
        <taxon>Enterobacterales</taxon>
        <taxon>Enterobacteriaceae</taxon>
        <taxon>Salmonella</taxon>
    </lineage>
</organism>
<protein>
    <submittedName>
        <fullName evidence="1">TioA protein</fullName>
    </submittedName>
</protein>
<dbReference type="AlphaFoldDB" id="G5QV93"/>
<dbReference type="PATRIC" id="fig|913082.3.peg.434"/>
<evidence type="ECO:0000313" key="2">
    <source>
        <dbReference type="Proteomes" id="UP000005065"/>
    </source>
</evidence>
<gene>
    <name evidence="1" type="ORF">LTSESEN_0553</name>
</gene>
<dbReference type="Proteomes" id="UP000005065">
    <property type="component" value="Unassembled WGS sequence"/>
</dbReference>
<comment type="caution">
    <text evidence="1">The sequence shown here is derived from an EMBL/GenBank/DDBJ whole genome shotgun (WGS) entry which is preliminary data.</text>
</comment>
<dbReference type="BioCyc" id="SENT913082:G120J-1242-MONOMER"/>
<sequence length="245" mass="29964">MVKYHPVHVTKNRIKTDDVTDIYFVEPFWKEGENHIIESLMFFEELQKSFNLFNHKYGLNKYILRIPWEFVLIHMERISKLNSVGLFAVSVDFNNNHKFLSEYIRSRRDYGMEVWFDFCGKHSYSSEIKNLGFFFQACVVPRDSNFISSVYHYHKFQKILVGDINDVEQRAVYQNEVDYMYGMQWPSSYDGFFFRDHNFYDGFFFRDHKIIKKMKLGVYNRRSENLNQKYLIYFLFNYCFVFYYD</sequence>
<accession>G5QV93</accession>
<dbReference type="EMBL" id="AFCU01000191">
    <property type="protein sequence ID" value="EHC94071.1"/>
    <property type="molecule type" value="Genomic_DNA"/>
</dbReference>
<name>G5QV93_SALSE</name>
<evidence type="ECO:0000313" key="1">
    <source>
        <dbReference type="EMBL" id="EHC94071.1"/>
    </source>
</evidence>
<proteinExistence type="predicted"/>
<reference evidence="1 2" key="1">
    <citation type="journal article" date="2011" name="BMC Genomics">
        <title>Genome sequencing reveals diversification of virulence factor content and possible host adaptation in distinct subpopulations of Salmonella enterica.</title>
        <authorList>
            <person name="den Bakker H.C."/>
            <person name="Moreno Switt A.I."/>
            <person name="Govoni G."/>
            <person name="Cummings C.A."/>
            <person name="Ranieri M.L."/>
            <person name="Degoricija L."/>
            <person name="Hoelzer K."/>
            <person name="Rodriguez-Rivera L.D."/>
            <person name="Brown S."/>
            <person name="Bolchacova E."/>
            <person name="Furtado M.R."/>
            <person name="Wiedmann M."/>
        </authorList>
    </citation>
    <scope>NUCLEOTIDE SEQUENCE [LARGE SCALE GENOMIC DNA]</scope>
    <source>
        <strain evidence="1 2">A4-543</strain>
    </source>
</reference>